<evidence type="ECO:0000256" key="1">
    <source>
        <dbReference type="SAM" id="MobiDB-lite"/>
    </source>
</evidence>
<sequence length="498" mass="55385">MELSQQRATSFNPKAVPFSPTFATPTVERPRIAASTPMAAPRSVRGHSEVSCSEVFDPFVSDHEAEGERFRTGYSPPPIHVEDLFDRNIPLEMLVKTLKERPIDFVRQGVARMPNEHVLFKHTASRPVSNFPPFVFPQNHPVPIYNAVDIDELSAGLGLPTRRKKTTTIESSARSHKSRLAQGHPGELYGKLIGKALDKPLTANALADYLRAQNEISGGTTTASHTSENTVLGEPTSYREILKLVRPPPGFDAFVQPRVIPVEERAPVTPTPIHMENVPQGLYSFGHRPRNDSGQHFQHHSRRSSGRRNRPRHWRVKRTDQGPMPSDADIYPDDANWVPTKPIHQGFSLFSEIAQPDFQTANWPTPAEMYKPASPTPFEMLLESFSPPTATDVCAADGDVLTLIDQLPAPSIDTLLTLGISEEDVFSPGRDLQCDTRPLTPGQVDGSRYGVKFHGIGYGDIWICPDAEMGEPFRVRPRGHEGWGGWDWAITRGWASRP</sequence>
<accession>A0A6A6A533</accession>
<evidence type="ECO:0000313" key="3">
    <source>
        <dbReference type="Proteomes" id="UP000799771"/>
    </source>
</evidence>
<protein>
    <submittedName>
        <fullName evidence="2">Uncharacterized protein</fullName>
    </submittedName>
</protein>
<dbReference type="GeneID" id="54413457"/>
<evidence type="ECO:0000313" key="2">
    <source>
        <dbReference type="EMBL" id="KAF2126999.1"/>
    </source>
</evidence>
<keyword evidence="3" id="KW-1185">Reference proteome</keyword>
<dbReference type="OrthoDB" id="3673077at2759"/>
<dbReference type="RefSeq" id="XP_033521391.1">
    <property type="nucleotide sequence ID" value="XM_033673025.1"/>
</dbReference>
<reference evidence="2" key="1">
    <citation type="journal article" date="2020" name="Stud. Mycol.">
        <title>101 Dothideomycetes genomes: a test case for predicting lifestyles and emergence of pathogens.</title>
        <authorList>
            <person name="Haridas S."/>
            <person name="Albert R."/>
            <person name="Binder M."/>
            <person name="Bloem J."/>
            <person name="Labutti K."/>
            <person name="Salamov A."/>
            <person name="Andreopoulos B."/>
            <person name="Baker S."/>
            <person name="Barry K."/>
            <person name="Bills G."/>
            <person name="Bluhm B."/>
            <person name="Cannon C."/>
            <person name="Castanera R."/>
            <person name="Culley D."/>
            <person name="Daum C."/>
            <person name="Ezra D."/>
            <person name="Gonzalez J."/>
            <person name="Henrissat B."/>
            <person name="Kuo A."/>
            <person name="Liang C."/>
            <person name="Lipzen A."/>
            <person name="Lutzoni F."/>
            <person name="Magnuson J."/>
            <person name="Mondo S."/>
            <person name="Nolan M."/>
            <person name="Ohm R."/>
            <person name="Pangilinan J."/>
            <person name="Park H.-J."/>
            <person name="Ramirez L."/>
            <person name="Alfaro M."/>
            <person name="Sun H."/>
            <person name="Tritt A."/>
            <person name="Yoshinaga Y."/>
            <person name="Zwiers L.-H."/>
            <person name="Turgeon B."/>
            <person name="Goodwin S."/>
            <person name="Spatafora J."/>
            <person name="Crous P."/>
            <person name="Grigoriev I."/>
        </authorList>
    </citation>
    <scope>NUCLEOTIDE SEQUENCE</scope>
    <source>
        <strain evidence="2">CBS 119687</strain>
    </source>
</reference>
<gene>
    <name evidence="2" type="ORF">P153DRAFT_433471</name>
</gene>
<feature type="region of interest" description="Disordered" evidence="1">
    <location>
        <begin position="286"/>
        <end position="326"/>
    </location>
</feature>
<name>A0A6A6A533_9PLEO</name>
<proteinExistence type="predicted"/>
<feature type="compositionally biased region" description="Basic residues" evidence="1">
    <location>
        <begin position="297"/>
        <end position="316"/>
    </location>
</feature>
<dbReference type="AlphaFoldDB" id="A0A6A6A533"/>
<dbReference type="Proteomes" id="UP000799771">
    <property type="component" value="Unassembled WGS sequence"/>
</dbReference>
<organism evidence="2 3">
    <name type="scientific">Dothidotthia symphoricarpi CBS 119687</name>
    <dbReference type="NCBI Taxonomy" id="1392245"/>
    <lineage>
        <taxon>Eukaryota</taxon>
        <taxon>Fungi</taxon>
        <taxon>Dikarya</taxon>
        <taxon>Ascomycota</taxon>
        <taxon>Pezizomycotina</taxon>
        <taxon>Dothideomycetes</taxon>
        <taxon>Pleosporomycetidae</taxon>
        <taxon>Pleosporales</taxon>
        <taxon>Dothidotthiaceae</taxon>
        <taxon>Dothidotthia</taxon>
    </lineage>
</organism>
<dbReference type="EMBL" id="ML977512">
    <property type="protein sequence ID" value="KAF2126999.1"/>
    <property type="molecule type" value="Genomic_DNA"/>
</dbReference>